<organism evidence="4">
    <name type="scientific">marine sediment metagenome</name>
    <dbReference type="NCBI Taxonomy" id="412755"/>
    <lineage>
        <taxon>unclassified sequences</taxon>
        <taxon>metagenomes</taxon>
        <taxon>ecological metagenomes</taxon>
    </lineage>
</organism>
<dbReference type="GO" id="GO:0016491">
    <property type="term" value="F:oxidoreductase activity"/>
    <property type="evidence" value="ECO:0007669"/>
    <property type="project" value="UniProtKB-KW"/>
</dbReference>
<feature type="non-terminal residue" evidence="4">
    <location>
        <position position="1"/>
    </location>
</feature>
<evidence type="ECO:0000313" key="4">
    <source>
        <dbReference type="EMBL" id="GAI89411.1"/>
    </source>
</evidence>
<dbReference type="EMBL" id="BARW01022864">
    <property type="protein sequence ID" value="GAI89411.1"/>
    <property type="molecule type" value="Genomic_DNA"/>
</dbReference>
<dbReference type="AlphaFoldDB" id="X1TDH0"/>
<gene>
    <name evidence="4" type="ORF">S12H4_38049</name>
</gene>
<dbReference type="InterPro" id="IPR036188">
    <property type="entry name" value="FAD/NAD-bd_sf"/>
</dbReference>
<name>X1TDH0_9ZZZZ</name>
<dbReference type="PRINTS" id="PR00368">
    <property type="entry name" value="FADPNR"/>
</dbReference>
<protein>
    <recommendedName>
        <fullName evidence="3">FAD/NAD(P)-binding domain-containing protein</fullName>
    </recommendedName>
</protein>
<dbReference type="InterPro" id="IPR023753">
    <property type="entry name" value="FAD/NAD-binding_dom"/>
</dbReference>
<accession>X1TDH0</accession>
<comment type="caution">
    <text evidence="4">The sequence shown here is derived from an EMBL/GenBank/DDBJ whole genome shotgun (WGS) entry which is preliminary data.</text>
</comment>
<evidence type="ECO:0000256" key="2">
    <source>
        <dbReference type="ARBA" id="ARBA00023002"/>
    </source>
</evidence>
<keyword evidence="2" id="KW-0560">Oxidoreductase</keyword>
<dbReference type="Gene3D" id="3.50.50.60">
    <property type="entry name" value="FAD/NAD(P)-binding domain"/>
    <property type="match status" value="2"/>
</dbReference>
<dbReference type="InterPro" id="IPR050097">
    <property type="entry name" value="Ferredoxin-NADP_redctase_2"/>
</dbReference>
<proteinExistence type="predicted"/>
<evidence type="ECO:0000259" key="3">
    <source>
        <dbReference type="Pfam" id="PF07992"/>
    </source>
</evidence>
<sequence>DAIPAQKLVEQMQKQAENLGMNLKLEEVKNISQQDGKKIVRTFAERQYEALTIIIATGTRPSRLGVEGEEKLIGQGVSYCAICDAPFFKNKTVAVVGGGSTALEEGLYLAKFASKVYLVHRRGMFRAEKILAKRVTKNPKIEIVWNSIVEEICGGEKVEKIKIKNLKTEKISNLICSGIFIFVGLRANTEFIKDFIELDNQGFIKTDERLEANIKGIFACGDVRNNLLKQIIVACGEGALATHIAEVYVSQTKGIEYK</sequence>
<reference evidence="4" key="1">
    <citation type="journal article" date="2014" name="Front. Microbiol.">
        <title>High frequency of phylogenetically diverse reductive dehalogenase-homologous genes in deep subseafloor sedimentary metagenomes.</title>
        <authorList>
            <person name="Kawai M."/>
            <person name="Futagami T."/>
            <person name="Toyoda A."/>
            <person name="Takaki Y."/>
            <person name="Nishi S."/>
            <person name="Hori S."/>
            <person name="Arai W."/>
            <person name="Tsubouchi T."/>
            <person name="Morono Y."/>
            <person name="Uchiyama I."/>
            <person name="Ito T."/>
            <person name="Fujiyama A."/>
            <person name="Inagaki F."/>
            <person name="Takami H."/>
        </authorList>
    </citation>
    <scope>NUCLEOTIDE SEQUENCE</scope>
    <source>
        <strain evidence="4">Expedition CK06-06</strain>
    </source>
</reference>
<evidence type="ECO:0000256" key="1">
    <source>
        <dbReference type="ARBA" id="ARBA00022630"/>
    </source>
</evidence>
<dbReference type="Pfam" id="PF07992">
    <property type="entry name" value="Pyr_redox_2"/>
    <property type="match status" value="1"/>
</dbReference>
<dbReference type="SUPFAM" id="SSF51905">
    <property type="entry name" value="FAD/NAD(P)-binding domain"/>
    <property type="match status" value="1"/>
</dbReference>
<dbReference type="PANTHER" id="PTHR48105">
    <property type="entry name" value="THIOREDOXIN REDUCTASE 1-RELATED-RELATED"/>
    <property type="match status" value="1"/>
</dbReference>
<feature type="domain" description="FAD/NAD(P)-binding" evidence="3">
    <location>
        <begin position="11"/>
        <end position="238"/>
    </location>
</feature>
<keyword evidence="1" id="KW-0285">Flavoprotein</keyword>
<dbReference type="PRINTS" id="PR00469">
    <property type="entry name" value="PNDRDTASEII"/>
</dbReference>